<dbReference type="AlphaFoldDB" id="A0A9D8KCM6"/>
<organism evidence="1 2">
    <name type="scientific">Candidatus Zymogenus saltonus</name>
    <dbReference type="NCBI Taxonomy" id="2844893"/>
    <lineage>
        <taxon>Bacteria</taxon>
        <taxon>Deltaproteobacteria</taxon>
        <taxon>Candidatus Zymogenia</taxon>
        <taxon>Candidatus Zymogeniales</taxon>
        <taxon>Candidatus Zymogenaceae</taxon>
        <taxon>Candidatus Zymogenus</taxon>
    </lineage>
</organism>
<sequence>MNGDNQACPLCNPKPEDILFDTHNFYIMASKSTSDIIIIPKKHYSAMADIPNEINLEFDELRMLIRKVLNVDFSDCVFYEHTGGDHAKVFIGHGEGHGHAHFHFSPKGYELLQKIPDTHIREVDSWNDLIASRRNGEQYLYIEDNVNKKYVIMIDDVRHILEEGK</sequence>
<gene>
    <name evidence="1" type="ORF">JW984_00380</name>
</gene>
<reference evidence="1" key="2">
    <citation type="submission" date="2021-01" db="EMBL/GenBank/DDBJ databases">
        <authorList>
            <person name="Hahn C.R."/>
            <person name="Youssef N.H."/>
            <person name="Elshahed M."/>
        </authorList>
    </citation>
    <scope>NUCLEOTIDE SEQUENCE</scope>
    <source>
        <strain evidence="1">Zod_Metabat.24</strain>
    </source>
</reference>
<dbReference type="Proteomes" id="UP000809273">
    <property type="component" value="Unassembled WGS sequence"/>
</dbReference>
<evidence type="ECO:0008006" key="3">
    <source>
        <dbReference type="Google" id="ProtNLM"/>
    </source>
</evidence>
<proteinExistence type="predicted"/>
<evidence type="ECO:0000313" key="2">
    <source>
        <dbReference type="Proteomes" id="UP000809273"/>
    </source>
</evidence>
<dbReference type="Gene3D" id="3.30.428.10">
    <property type="entry name" value="HIT-like"/>
    <property type="match status" value="1"/>
</dbReference>
<dbReference type="InterPro" id="IPR036265">
    <property type="entry name" value="HIT-like_sf"/>
</dbReference>
<accession>A0A9D8KCM6</accession>
<protein>
    <recommendedName>
        <fullName evidence="3">HIT domain-containing protein</fullName>
    </recommendedName>
</protein>
<dbReference type="SUPFAM" id="SSF54197">
    <property type="entry name" value="HIT-like"/>
    <property type="match status" value="1"/>
</dbReference>
<comment type="caution">
    <text evidence="1">The sequence shown here is derived from an EMBL/GenBank/DDBJ whole genome shotgun (WGS) entry which is preliminary data.</text>
</comment>
<name>A0A9D8KCM6_9DELT</name>
<reference evidence="1" key="1">
    <citation type="journal article" date="2021" name="Environ. Microbiol.">
        <title>Genomic characterization of three novel Desulfobacterota classes expand the metabolic and phylogenetic diversity of the phylum.</title>
        <authorList>
            <person name="Murphy C.L."/>
            <person name="Biggerstaff J."/>
            <person name="Eichhorn A."/>
            <person name="Ewing E."/>
            <person name="Shahan R."/>
            <person name="Soriano D."/>
            <person name="Stewart S."/>
            <person name="VanMol K."/>
            <person name="Walker R."/>
            <person name="Walters P."/>
            <person name="Elshahed M.S."/>
            <person name="Youssef N.H."/>
        </authorList>
    </citation>
    <scope>NUCLEOTIDE SEQUENCE</scope>
    <source>
        <strain evidence="1">Zod_Metabat.24</strain>
    </source>
</reference>
<evidence type="ECO:0000313" key="1">
    <source>
        <dbReference type="EMBL" id="MBN1571634.1"/>
    </source>
</evidence>
<dbReference type="EMBL" id="JAFGIX010000003">
    <property type="protein sequence ID" value="MBN1571634.1"/>
    <property type="molecule type" value="Genomic_DNA"/>
</dbReference>